<keyword evidence="5" id="KW-1185">Reference proteome</keyword>
<reference evidence="6" key="1">
    <citation type="submission" date="2025-08" db="UniProtKB">
        <authorList>
            <consortium name="RefSeq"/>
        </authorList>
    </citation>
    <scope>IDENTIFICATION</scope>
</reference>
<dbReference type="Gene3D" id="2.30.42.10">
    <property type="match status" value="3"/>
</dbReference>
<evidence type="ECO:0000313" key="6">
    <source>
        <dbReference type="RefSeq" id="XP_028967947.1"/>
    </source>
</evidence>
<feature type="domain" description="Guanylate kinase-like" evidence="2">
    <location>
        <begin position="575"/>
        <end position="680"/>
    </location>
</feature>
<dbReference type="CDD" id="cd06728">
    <property type="entry name" value="PDZ2_ZO1-like_ds"/>
    <property type="match status" value="1"/>
</dbReference>
<feature type="domain" description="PDZ" evidence="3">
    <location>
        <begin position="303"/>
        <end position="383"/>
    </location>
</feature>
<dbReference type="SMART" id="SM00072">
    <property type="entry name" value="GuKc"/>
    <property type="match status" value="1"/>
</dbReference>
<dbReference type="GO" id="GO:0005886">
    <property type="term" value="C:plasma membrane"/>
    <property type="evidence" value="ECO:0007669"/>
    <property type="project" value="TreeGrafter"/>
</dbReference>
<dbReference type="GeneID" id="100903619"/>
<dbReference type="SUPFAM" id="SSF50156">
    <property type="entry name" value="PDZ domain-like"/>
    <property type="match status" value="3"/>
</dbReference>
<evidence type="ECO:0000259" key="2">
    <source>
        <dbReference type="PROSITE" id="PS50052"/>
    </source>
</evidence>
<dbReference type="InterPro" id="IPR001478">
    <property type="entry name" value="PDZ"/>
</dbReference>
<dbReference type="PROSITE" id="PS50052">
    <property type="entry name" value="GUANYLATE_KINASE_2"/>
    <property type="match status" value="1"/>
</dbReference>
<proteinExistence type="predicted"/>
<name>A0AAJ7SHN0_9ACAR</name>
<dbReference type="InterPro" id="IPR008144">
    <property type="entry name" value="Guanylate_kin-like_dom"/>
</dbReference>
<accession>A0AAJ7SHN0</accession>
<dbReference type="InterPro" id="IPR008145">
    <property type="entry name" value="GK/Ca_channel_bsu"/>
</dbReference>
<dbReference type="CTD" id="41062"/>
<feature type="domain" description="PDZ" evidence="3">
    <location>
        <begin position="41"/>
        <end position="128"/>
    </location>
</feature>
<dbReference type="Gene3D" id="2.30.30.40">
    <property type="entry name" value="SH3 Domains"/>
    <property type="match status" value="1"/>
</dbReference>
<feature type="region of interest" description="Disordered" evidence="1">
    <location>
        <begin position="894"/>
        <end position="915"/>
    </location>
</feature>
<dbReference type="PROSITE" id="PS51145">
    <property type="entry name" value="ZU5"/>
    <property type="match status" value="1"/>
</dbReference>
<dbReference type="SUPFAM" id="SSF52540">
    <property type="entry name" value="P-loop containing nucleoside triphosphate hydrolases"/>
    <property type="match status" value="1"/>
</dbReference>
<dbReference type="PANTHER" id="PTHR13865:SF28">
    <property type="entry name" value="POLYCHAETOID, ISOFORM O"/>
    <property type="match status" value="1"/>
</dbReference>
<dbReference type="InterPro" id="IPR027417">
    <property type="entry name" value="P-loop_NTPase"/>
</dbReference>
<dbReference type="GO" id="GO:0005923">
    <property type="term" value="C:bicellular tight junction"/>
    <property type="evidence" value="ECO:0007669"/>
    <property type="project" value="TreeGrafter"/>
</dbReference>
<dbReference type="GO" id="GO:0150105">
    <property type="term" value="P:protein localization to cell-cell junction"/>
    <property type="evidence" value="ECO:0007669"/>
    <property type="project" value="TreeGrafter"/>
</dbReference>
<gene>
    <name evidence="6" type="primary">LOC100903619</name>
</gene>
<dbReference type="RefSeq" id="XP_028967947.1">
    <property type="nucleotide sequence ID" value="XM_029112114.1"/>
</dbReference>
<dbReference type="KEGG" id="goe:100903619"/>
<dbReference type="Pfam" id="PF00625">
    <property type="entry name" value="Guanylate_kin"/>
    <property type="match status" value="1"/>
</dbReference>
<dbReference type="SUPFAM" id="SSF50044">
    <property type="entry name" value="SH3-domain"/>
    <property type="match status" value="1"/>
</dbReference>
<dbReference type="GO" id="GO:0098609">
    <property type="term" value="P:cell-cell adhesion"/>
    <property type="evidence" value="ECO:0007669"/>
    <property type="project" value="TreeGrafter"/>
</dbReference>
<sequence>MFGEVIKADLDPFSVKRKPTEAECAQDSNMNDLHSCYELLNIPLAKVPNYGFGIAVSGGRDSSLADNQEGYIVISDVLKNGPAEGKLLIGDIVLSANGVSFENVDYSRAVNVLRESEAMVNLLIKRRLNPDCVSGAQNMLSVQLQRSKKKEDFGIVLGCQVYIKEITPRSIAHQDNTLKIGDIVLKINDQATDNLSLKDARKLLDSVKNSINLVVKRDASAVTNGIENRAPNLVPESLYSSGNGPPSGLGSPMNNLCFNGTSTPTKIPKAARALAISEGVEELSRRTPPVQLATKPSDAPVRTISFEKPPEGSLGIRLTGGNKVGIFVSAVQPGIAASLQGLQPGDKLLKVNQVDMNGVTREDAVMFLLRVQEHICLEVQHCKEEYDDIVANHLHGDSFYVKTQFVHEPPPGQSVKDALSFKSGEIFHVVDTLHNGSVGQWLVYRLGRNNQEIQKGVIPNASRADEHAHEQMAQLKKDKDMDSRGSFFKRRGQRRSKSLIKDYSAEPIYSDQCRLVAYQRVTLKHPGFVRPVVIFGAIADVARNKLLHDYRDIYASPRLAANVEDLPGASSGVIRLSAIKDISKEGKHAVLDVTPSAVDRLNYAQFYPIVIFLRAENKHVVKEVRGHFAPVLTSRTKSSRKLLEHASRIEKSYSHAFCCTIPVTAGSVDSWYRKLVETIDRQQLQAIWIAEGKPDSLITDDFLFPSQSNRLSYASSPESDVELVNDNLPEESYTTGRLVKSSSDPSLVLNNEIQSVTTEQGPQEDHFGNLAMQSGKSPAHLSMHMHSTPNGMAPNNLPDETYASPPLVAKKNLMVSQMSEQNSIYDNTPRRDGASAINGYRGSNRATPIDPNNQDVYGTVTTEMAQLQRRLHEQKLQEIYSTKEAVLRQTPQIGETTPNHSVTPAPKVDRSNKPQRFNNMVVGGYQMRLTPQSANPNKFPNAESPQMQGLDSDYINTQQVVQQLQMHSRQSSLIEANLPMSNQSPHVVNESPYGTRMMMSRMPKKPIPPPPPRTPSKPLIGGPLPPPPGRASNQTQRVYEAMGRPIGSPMGALNNSMDRRTPADRDLMIKNAPPPYSAVNAIKQNNNGNYPIYGMSPGSTPPTRPSPMLDSQNYISRSGGKRTNLFAPSNNMSPANLNHNNNNNNNNNANNHNNMSSGGSNNMNSNLNGNKIEMNNNNQDYNDKQPGYQVNNGPYLNLPYSSYRGPGAPPPLPPPMSYPEATRGSAFELYKKPDLVGPPSGHSPAYKRSILTDVDDEYANLGDHPRERPDDPTPLNGNVVAYVQGVFNSQGGRLYSERTGVSLVIPEGAIPEGVQQEVYFKVCQDDSMLPPLDRGRGETLLSPLVMCGPHGLKFLKAIELRLPHCAALNPDHWSFALKSTDTAGGVPSEWQNVSLDNMKGVASSQIKDNHILVKVDHF</sequence>
<dbReference type="SMART" id="SM00218">
    <property type="entry name" value="ZU5"/>
    <property type="match status" value="1"/>
</dbReference>
<feature type="compositionally biased region" description="Pro residues" evidence="1">
    <location>
        <begin position="1005"/>
        <end position="1015"/>
    </location>
</feature>
<dbReference type="Gene3D" id="3.40.50.300">
    <property type="entry name" value="P-loop containing nucleotide triphosphate hydrolases"/>
    <property type="match status" value="1"/>
</dbReference>
<dbReference type="GO" id="GO:0045216">
    <property type="term" value="P:cell-cell junction organization"/>
    <property type="evidence" value="ECO:0007669"/>
    <property type="project" value="TreeGrafter"/>
</dbReference>
<dbReference type="GO" id="GO:0050839">
    <property type="term" value="F:cell adhesion molecule binding"/>
    <property type="evidence" value="ECO:0007669"/>
    <property type="project" value="TreeGrafter"/>
</dbReference>
<evidence type="ECO:0000259" key="3">
    <source>
        <dbReference type="PROSITE" id="PS50106"/>
    </source>
</evidence>
<feature type="compositionally biased region" description="Low complexity" evidence="1">
    <location>
        <begin position="1129"/>
        <end position="1170"/>
    </location>
</feature>
<feature type="domain" description="PDZ" evidence="3">
    <location>
        <begin position="141"/>
        <end position="219"/>
    </location>
</feature>
<evidence type="ECO:0000256" key="1">
    <source>
        <dbReference type="SAM" id="MobiDB-lite"/>
    </source>
</evidence>
<evidence type="ECO:0000259" key="4">
    <source>
        <dbReference type="PROSITE" id="PS51145"/>
    </source>
</evidence>
<dbReference type="Gene3D" id="2.60.220.30">
    <property type="match status" value="1"/>
</dbReference>
<dbReference type="Pfam" id="PF00791">
    <property type="entry name" value="ZU5"/>
    <property type="match status" value="1"/>
</dbReference>
<feature type="domain" description="ZU5" evidence="4">
    <location>
        <begin position="1281"/>
        <end position="1418"/>
    </location>
</feature>
<organism evidence="5 6">
    <name type="scientific">Galendromus occidentalis</name>
    <name type="common">western predatory mite</name>
    <dbReference type="NCBI Taxonomy" id="34638"/>
    <lineage>
        <taxon>Eukaryota</taxon>
        <taxon>Metazoa</taxon>
        <taxon>Ecdysozoa</taxon>
        <taxon>Arthropoda</taxon>
        <taxon>Chelicerata</taxon>
        <taxon>Arachnida</taxon>
        <taxon>Acari</taxon>
        <taxon>Parasitiformes</taxon>
        <taxon>Mesostigmata</taxon>
        <taxon>Gamasina</taxon>
        <taxon>Phytoseioidea</taxon>
        <taxon>Phytoseiidae</taxon>
        <taxon>Typhlodrominae</taxon>
        <taxon>Galendromus</taxon>
    </lineage>
</organism>
<dbReference type="Pfam" id="PF00595">
    <property type="entry name" value="PDZ"/>
    <property type="match status" value="3"/>
</dbReference>
<dbReference type="PANTHER" id="PTHR13865">
    <property type="entry name" value="TIGHT JUNCTION PROTEIN"/>
    <property type="match status" value="1"/>
</dbReference>
<feature type="region of interest" description="Disordered" evidence="1">
    <location>
        <begin position="1128"/>
        <end position="1186"/>
    </location>
</feature>
<protein>
    <submittedName>
        <fullName evidence="6">Tight junction protein ZO-1</fullName>
    </submittedName>
</protein>
<dbReference type="InterPro" id="IPR000906">
    <property type="entry name" value="ZU5_dom"/>
</dbReference>
<dbReference type="Proteomes" id="UP000694867">
    <property type="component" value="Unplaced"/>
</dbReference>
<dbReference type="SMART" id="SM00228">
    <property type="entry name" value="PDZ"/>
    <property type="match status" value="3"/>
</dbReference>
<dbReference type="InterPro" id="IPR036034">
    <property type="entry name" value="PDZ_sf"/>
</dbReference>
<evidence type="ECO:0000313" key="5">
    <source>
        <dbReference type="Proteomes" id="UP000694867"/>
    </source>
</evidence>
<dbReference type="CDD" id="cd06727">
    <property type="entry name" value="PDZ1_ZO1-like"/>
    <property type="match status" value="1"/>
</dbReference>
<dbReference type="InterPro" id="IPR036028">
    <property type="entry name" value="SH3-like_dom_sf"/>
</dbReference>
<feature type="region of interest" description="Disordered" evidence="1">
    <location>
        <begin position="1004"/>
        <end position="1033"/>
    </location>
</feature>
<dbReference type="PROSITE" id="PS50106">
    <property type="entry name" value="PDZ"/>
    <property type="match status" value="3"/>
</dbReference>